<reference evidence="1" key="1">
    <citation type="submission" date="2023-06" db="EMBL/GenBank/DDBJ databases">
        <authorList>
            <consortium name="Lawrence Berkeley National Laboratory"/>
            <person name="Ahrendt S."/>
            <person name="Sahu N."/>
            <person name="Indic B."/>
            <person name="Wong-Bajracharya J."/>
            <person name="Merenyi Z."/>
            <person name="Ke H.-M."/>
            <person name="Monk M."/>
            <person name="Kocsube S."/>
            <person name="Drula E."/>
            <person name="Lipzen A."/>
            <person name="Balint B."/>
            <person name="Henrissat B."/>
            <person name="Andreopoulos B."/>
            <person name="Martin F.M."/>
            <person name="Harder C.B."/>
            <person name="Rigling D."/>
            <person name="Ford K.L."/>
            <person name="Foster G.D."/>
            <person name="Pangilinan J."/>
            <person name="Papanicolaou A."/>
            <person name="Barry K."/>
            <person name="LaButti K."/>
            <person name="Viragh M."/>
            <person name="Koriabine M."/>
            <person name="Yan M."/>
            <person name="Riley R."/>
            <person name="Champramary S."/>
            <person name="Plett K.L."/>
            <person name="Tsai I.J."/>
            <person name="Slot J."/>
            <person name="Sipos G."/>
            <person name="Plett J."/>
            <person name="Nagy L.G."/>
            <person name="Grigoriev I.V."/>
        </authorList>
    </citation>
    <scope>NUCLEOTIDE SEQUENCE</scope>
    <source>
        <strain evidence="1">HWK02</strain>
    </source>
</reference>
<evidence type="ECO:0000313" key="2">
    <source>
        <dbReference type="Proteomes" id="UP001175228"/>
    </source>
</evidence>
<evidence type="ECO:0000313" key="1">
    <source>
        <dbReference type="EMBL" id="KAK0492949.1"/>
    </source>
</evidence>
<dbReference type="Proteomes" id="UP001175228">
    <property type="component" value="Unassembled WGS sequence"/>
</dbReference>
<comment type="caution">
    <text evidence="1">The sequence shown here is derived from an EMBL/GenBank/DDBJ whole genome shotgun (WGS) entry which is preliminary data.</text>
</comment>
<protein>
    <recommendedName>
        <fullName evidence="3">TLDc domain-containing protein</fullName>
    </recommendedName>
</protein>
<organism evidence="1 2">
    <name type="scientific">Armillaria luteobubalina</name>
    <dbReference type="NCBI Taxonomy" id="153913"/>
    <lineage>
        <taxon>Eukaryota</taxon>
        <taxon>Fungi</taxon>
        <taxon>Dikarya</taxon>
        <taxon>Basidiomycota</taxon>
        <taxon>Agaricomycotina</taxon>
        <taxon>Agaricomycetes</taxon>
        <taxon>Agaricomycetidae</taxon>
        <taxon>Agaricales</taxon>
        <taxon>Marasmiineae</taxon>
        <taxon>Physalacriaceae</taxon>
        <taxon>Armillaria</taxon>
    </lineage>
</organism>
<gene>
    <name evidence="1" type="ORF">EDD18DRAFT_1334029</name>
</gene>
<accession>A0AA39Q0C8</accession>
<sequence length="217" mass="24206">MSVVSFSKNKNWFNLFFSPAWTSGRSLRVLYIEDNLTLHFISERAPPAPPQDDGDSIEILEEDWRRRAPRAAWWNCTLARAGTGGFNPTSPPCSLPSPSYMSLICSLSLHCISLSTLYSRSKQTKPAGVLVVIKDDGDMEHGRAISMAAENFTSHFPPREQFLWRYSNTRLSVDCWMARRPGACLTFGNDIPCSPGKMRAGGAVPFECVGLEVWRVG</sequence>
<evidence type="ECO:0008006" key="3">
    <source>
        <dbReference type="Google" id="ProtNLM"/>
    </source>
</evidence>
<proteinExistence type="predicted"/>
<dbReference type="AlphaFoldDB" id="A0AA39Q0C8"/>
<keyword evidence="2" id="KW-1185">Reference proteome</keyword>
<dbReference type="EMBL" id="JAUEPU010000027">
    <property type="protein sequence ID" value="KAK0492949.1"/>
    <property type="molecule type" value="Genomic_DNA"/>
</dbReference>
<name>A0AA39Q0C8_9AGAR</name>